<dbReference type="GO" id="GO:0033554">
    <property type="term" value="P:cellular response to stress"/>
    <property type="evidence" value="ECO:0007669"/>
    <property type="project" value="TreeGrafter"/>
</dbReference>
<dbReference type="AlphaFoldDB" id="A0A521DI37"/>
<dbReference type="Gene3D" id="3.40.30.10">
    <property type="entry name" value="Glutaredoxin"/>
    <property type="match status" value="1"/>
</dbReference>
<dbReference type="GO" id="GO:0042744">
    <property type="term" value="P:hydrogen peroxide catabolic process"/>
    <property type="evidence" value="ECO:0007669"/>
    <property type="project" value="TreeGrafter"/>
</dbReference>
<comment type="subunit">
    <text evidence="1">Homodimer; disulfide-linked, upon oxidation. 5 homodimers assemble to form a ring-like decamer.</text>
</comment>
<evidence type="ECO:0000256" key="6">
    <source>
        <dbReference type="ARBA" id="ARBA00023002"/>
    </source>
</evidence>
<keyword evidence="6" id="KW-0560">Oxidoreductase</keyword>
<evidence type="ECO:0000256" key="3">
    <source>
        <dbReference type="ARBA" id="ARBA00017462"/>
    </source>
</evidence>
<keyword evidence="4" id="KW-0575">Peroxidase</keyword>
<dbReference type="GO" id="GO:0008379">
    <property type="term" value="F:thioredoxin peroxidase activity"/>
    <property type="evidence" value="ECO:0007669"/>
    <property type="project" value="TreeGrafter"/>
</dbReference>
<evidence type="ECO:0000256" key="2">
    <source>
        <dbReference type="ARBA" id="ARBA00013021"/>
    </source>
</evidence>
<evidence type="ECO:0000313" key="13">
    <source>
        <dbReference type="Proteomes" id="UP000316030"/>
    </source>
</evidence>
<dbReference type="EMBL" id="FXTO01000011">
    <property type="protein sequence ID" value="SMO71367.1"/>
    <property type="molecule type" value="Genomic_DNA"/>
</dbReference>
<organism evidence="12 13">
    <name type="scientific">Thalassovita litoralis</name>
    <dbReference type="NCBI Taxonomy" id="1010611"/>
    <lineage>
        <taxon>Bacteria</taxon>
        <taxon>Pseudomonadati</taxon>
        <taxon>Pseudomonadota</taxon>
        <taxon>Alphaproteobacteria</taxon>
        <taxon>Rhodobacterales</taxon>
        <taxon>Roseobacteraceae</taxon>
        <taxon>Thalassovita</taxon>
    </lineage>
</organism>
<sequence>MTSKPHHTAAPVRPVTPRHPARLRWNQTLGDNVPDFQAETTRGRLGFRPWATGNWVYLFAFPSTFASVCSTELMALAAHRAAFEKLGVRLMGITPAGLQNTLEWVLDLEKVFGLDVYFPVAADEDGSILRHLGMIADGAAGLGNRPSLFVDPENKLRMQFTYPAQMGRSTNEVLRCFEALKDIDYSGLAVPADWTPGDYLVAPKGVKAEDMQRVFGEDWSKIRDYLMVAHV</sequence>
<dbReference type="InterPro" id="IPR024706">
    <property type="entry name" value="Peroxiredoxin_AhpC-typ"/>
</dbReference>
<evidence type="ECO:0000256" key="5">
    <source>
        <dbReference type="ARBA" id="ARBA00022862"/>
    </source>
</evidence>
<dbReference type="RefSeq" id="WP_185958985.1">
    <property type="nucleotide sequence ID" value="NZ_FXTO01000011.1"/>
</dbReference>
<name>A0A521DI37_9RHOB</name>
<dbReference type="InterPro" id="IPR013766">
    <property type="entry name" value="Thioredoxin_domain"/>
</dbReference>
<dbReference type="SUPFAM" id="SSF52833">
    <property type="entry name" value="Thioredoxin-like"/>
    <property type="match status" value="1"/>
</dbReference>
<evidence type="ECO:0000256" key="8">
    <source>
        <dbReference type="ARBA" id="ARBA00032077"/>
    </source>
</evidence>
<keyword evidence="7" id="KW-0676">Redox-active center</keyword>
<dbReference type="GO" id="GO:0006979">
    <property type="term" value="P:response to oxidative stress"/>
    <property type="evidence" value="ECO:0007669"/>
    <property type="project" value="TreeGrafter"/>
</dbReference>
<dbReference type="Proteomes" id="UP000316030">
    <property type="component" value="Unassembled WGS sequence"/>
</dbReference>
<evidence type="ECO:0000256" key="7">
    <source>
        <dbReference type="ARBA" id="ARBA00023284"/>
    </source>
</evidence>
<dbReference type="GO" id="GO:0102039">
    <property type="term" value="F:NADH-dependent peroxiredoxin activity"/>
    <property type="evidence" value="ECO:0007669"/>
    <property type="project" value="UniProtKB-EC"/>
</dbReference>
<proteinExistence type="predicted"/>
<dbReference type="Gene3D" id="3.30.1020.10">
    <property type="entry name" value="Antioxidant, Horf6, Chain A, domain2"/>
    <property type="match status" value="1"/>
</dbReference>
<evidence type="ECO:0000313" key="12">
    <source>
        <dbReference type="EMBL" id="SMO71367.1"/>
    </source>
</evidence>
<dbReference type="Pfam" id="PF00578">
    <property type="entry name" value="AhpC-TSA"/>
    <property type="match status" value="1"/>
</dbReference>
<feature type="domain" description="Thioredoxin" evidence="11">
    <location>
        <begin position="27"/>
        <end position="182"/>
    </location>
</feature>
<evidence type="ECO:0000256" key="1">
    <source>
        <dbReference type="ARBA" id="ARBA00011654"/>
    </source>
</evidence>
<reference evidence="12 13" key="1">
    <citation type="submission" date="2017-05" db="EMBL/GenBank/DDBJ databases">
        <authorList>
            <person name="Varghese N."/>
            <person name="Submissions S."/>
        </authorList>
    </citation>
    <scope>NUCLEOTIDE SEQUENCE [LARGE SCALE GENOMIC DNA]</scope>
    <source>
        <strain evidence="12 13">DSM 29506</strain>
    </source>
</reference>
<dbReference type="PANTHER" id="PTHR10681:SF121">
    <property type="entry name" value="ALKYL HYDROPEROXIDE REDUCTASE C"/>
    <property type="match status" value="1"/>
</dbReference>
<dbReference type="PROSITE" id="PS51352">
    <property type="entry name" value="THIOREDOXIN_2"/>
    <property type="match status" value="1"/>
</dbReference>
<dbReference type="GO" id="GO:0005829">
    <property type="term" value="C:cytosol"/>
    <property type="evidence" value="ECO:0007669"/>
    <property type="project" value="TreeGrafter"/>
</dbReference>
<gene>
    <name evidence="12" type="ORF">SAMN06265173_11115</name>
</gene>
<evidence type="ECO:0000256" key="4">
    <source>
        <dbReference type="ARBA" id="ARBA00022559"/>
    </source>
</evidence>
<comment type="catalytic activity">
    <reaction evidence="9">
        <text>a hydroperoxide + NADH + H(+) = an alcohol + NAD(+) + H2O</text>
        <dbReference type="Rhea" id="RHEA:62628"/>
        <dbReference type="ChEBI" id="CHEBI:15377"/>
        <dbReference type="ChEBI" id="CHEBI:15378"/>
        <dbReference type="ChEBI" id="CHEBI:30879"/>
        <dbReference type="ChEBI" id="CHEBI:35924"/>
        <dbReference type="ChEBI" id="CHEBI:57540"/>
        <dbReference type="ChEBI" id="CHEBI:57945"/>
        <dbReference type="EC" id="1.11.1.26"/>
    </reaction>
</comment>
<evidence type="ECO:0000259" key="11">
    <source>
        <dbReference type="PROSITE" id="PS51352"/>
    </source>
</evidence>
<keyword evidence="13" id="KW-1185">Reference proteome</keyword>
<dbReference type="GO" id="GO:0045454">
    <property type="term" value="P:cell redox homeostasis"/>
    <property type="evidence" value="ECO:0007669"/>
    <property type="project" value="TreeGrafter"/>
</dbReference>
<dbReference type="InterPro" id="IPR000866">
    <property type="entry name" value="AhpC/TSA"/>
</dbReference>
<keyword evidence="5" id="KW-0049">Antioxidant</keyword>
<dbReference type="PANTHER" id="PTHR10681">
    <property type="entry name" value="THIOREDOXIN PEROXIDASE"/>
    <property type="match status" value="1"/>
</dbReference>
<accession>A0A521DI37</accession>
<feature type="active site" description="Cysteine sulfenic acid (-SOH) intermediate; for peroxidase activity" evidence="10">
    <location>
        <position position="69"/>
    </location>
</feature>
<dbReference type="EC" id="1.11.1.26" evidence="2"/>
<protein>
    <recommendedName>
        <fullName evidence="3">Alkyl hydroperoxide reductase C</fullName>
        <ecNumber evidence="2">1.11.1.26</ecNumber>
    </recommendedName>
    <alternativeName>
        <fullName evidence="8">Peroxiredoxin</fullName>
    </alternativeName>
</protein>
<dbReference type="InterPro" id="IPR050217">
    <property type="entry name" value="Peroxiredoxin"/>
</dbReference>
<dbReference type="InterPro" id="IPR036249">
    <property type="entry name" value="Thioredoxin-like_sf"/>
</dbReference>
<evidence type="ECO:0000256" key="9">
    <source>
        <dbReference type="ARBA" id="ARBA00047572"/>
    </source>
</evidence>
<evidence type="ECO:0000256" key="10">
    <source>
        <dbReference type="PIRSR" id="PIRSR000239-1"/>
    </source>
</evidence>
<dbReference type="PIRSF" id="PIRSF000239">
    <property type="entry name" value="AHPC"/>
    <property type="match status" value="1"/>
</dbReference>